<dbReference type="InterPro" id="IPR021309">
    <property type="entry name" value="YgaP-like_TM"/>
</dbReference>
<gene>
    <name evidence="3" type="ORF">THS5294_01343</name>
</gene>
<evidence type="ECO:0000259" key="2">
    <source>
        <dbReference type="Pfam" id="PF11127"/>
    </source>
</evidence>
<dbReference type="eggNOG" id="ENOG5031CMW">
    <property type="taxonomic scope" value="Bacteria"/>
</dbReference>
<proteinExistence type="predicted"/>
<keyword evidence="1" id="KW-1133">Transmembrane helix</keyword>
<name>A0A0P1EY36_9RHOB</name>
<feature type="domain" description="Inner membrane protein YgaP-like transmembrane" evidence="2">
    <location>
        <begin position="1"/>
        <end position="67"/>
    </location>
</feature>
<dbReference type="EMBL" id="CYRX01000024">
    <property type="protein sequence ID" value="CUH60054.1"/>
    <property type="molecule type" value="Genomic_DNA"/>
</dbReference>
<evidence type="ECO:0000313" key="3">
    <source>
        <dbReference type="EMBL" id="CUH60054.1"/>
    </source>
</evidence>
<keyword evidence="1" id="KW-0472">Membrane</keyword>
<keyword evidence="1" id="KW-0812">Transmembrane</keyword>
<dbReference type="Pfam" id="PF11127">
    <property type="entry name" value="YgaP-like_TM"/>
    <property type="match status" value="1"/>
</dbReference>
<evidence type="ECO:0000256" key="1">
    <source>
        <dbReference type="SAM" id="Phobius"/>
    </source>
</evidence>
<dbReference type="RefSeq" id="WP_058123121.1">
    <property type="nucleotide sequence ID" value="NZ_CYRX01000024.1"/>
</dbReference>
<protein>
    <recommendedName>
        <fullName evidence="2">Inner membrane protein YgaP-like transmembrane domain-containing protein</fullName>
    </recommendedName>
</protein>
<evidence type="ECO:0000313" key="4">
    <source>
        <dbReference type="Proteomes" id="UP000051298"/>
    </source>
</evidence>
<reference evidence="3 4" key="1">
    <citation type="submission" date="2015-09" db="EMBL/GenBank/DDBJ databases">
        <authorList>
            <consortium name="Swine Surveillance"/>
        </authorList>
    </citation>
    <scope>NUCLEOTIDE SEQUENCE [LARGE SCALE GENOMIC DNA]</scope>
    <source>
        <strain evidence="3 4">CECT 5294</strain>
    </source>
</reference>
<accession>A0A0P1EY36</accession>
<dbReference type="AlphaFoldDB" id="A0A0P1EY36"/>
<feature type="transmembrane region" description="Helical" evidence="1">
    <location>
        <begin position="41"/>
        <end position="63"/>
    </location>
</feature>
<sequence length="69" mass="7091">MTTNMGKLDRGARVAVALVLLFLALVSGALGSGVLFYLGIGVAAVFTLTALVGNCPLYSIIGLKTCRDC</sequence>
<dbReference type="Proteomes" id="UP000051298">
    <property type="component" value="Unassembled WGS sequence"/>
</dbReference>
<dbReference type="STRING" id="266809.PM03_14700"/>
<organism evidence="3 4">
    <name type="scientific">Thalassobacter stenotrophicus</name>
    <dbReference type="NCBI Taxonomy" id="266809"/>
    <lineage>
        <taxon>Bacteria</taxon>
        <taxon>Pseudomonadati</taxon>
        <taxon>Pseudomonadota</taxon>
        <taxon>Alphaproteobacteria</taxon>
        <taxon>Rhodobacterales</taxon>
        <taxon>Roseobacteraceae</taxon>
        <taxon>Thalassobacter</taxon>
    </lineage>
</organism>